<evidence type="ECO:0000313" key="2">
    <source>
        <dbReference type="EMBL" id="CAG8781754.1"/>
    </source>
</evidence>
<accession>A0A9N9JHF9</accession>
<feature type="compositionally biased region" description="Polar residues" evidence="1">
    <location>
        <begin position="1"/>
        <end position="19"/>
    </location>
</feature>
<reference evidence="2" key="1">
    <citation type="submission" date="2021-06" db="EMBL/GenBank/DDBJ databases">
        <authorList>
            <person name="Kallberg Y."/>
            <person name="Tangrot J."/>
            <person name="Rosling A."/>
        </authorList>
    </citation>
    <scope>NUCLEOTIDE SEQUENCE</scope>
    <source>
        <strain evidence="2">IN212</strain>
    </source>
</reference>
<dbReference type="EMBL" id="CAJVPZ010053356">
    <property type="protein sequence ID" value="CAG8781754.1"/>
    <property type="molecule type" value="Genomic_DNA"/>
</dbReference>
<feature type="region of interest" description="Disordered" evidence="1">
    <location>
        <begin position="1"/>
        <end position="57"/>
    </location>
</feature>
<organism evidence="2 3">
    <name type="scientific">Racocetra fulgida</name>
    <dbReference type="NCBI Taxonomy" id="60492"/>
    <lineage>
        <taxon>Eukaryota</taxon>
        <taxon>Fungi</taxon>
        <taxon>Fungi incertae sedis</taxon>
        <taxon>Mucoromycota</taxon>
        <taxon>Glomeromycotina</taxon>
        <taxon>Glomeromycetes</taxon>
        <taxon>Diversisporales</taxon>
        <taxon>Gigasporaceae</taxon>
        <taxon>Racocetra</taxon>
    </lineage>
</organism>
<feature type="compositionally biased region" description="Polar residues" evidence="1">
    <location>
        <begin position="36"/>
        <end position="51"/>
    </location>
</feature>
<evidence type="ECO:0000313" key="3">
    <source>
        <dbReference type="Proteomes" id="UP000789396"/>
    </source>
</evidence>
<dbReference type="Proteomes" id="UP000789396">
    <property type="component" value="Unassembled WGS sequence"/>
</dbReference>
<sequence length="57" mass="6685">NITIDSDNDNLQTEICNKHQSSRSPSIESQSRHNYMETQQNQNLKASQIYKSPNYRE</sequence>
<evidence type="ECO:0000256" key="1">
    <source>
        <dbReference type="SAM" id="MobiDB-lite"/>
    </source>
</evidence>
<gene>
    <name evidence="2" type="ORF">RFULGI_LOCUS15891</name>
</gene>
<feature type="non-terminal residue" evidence="2">
    <location>
        <position position="57"/>
    </location>
</feature>
<feature type="non-terminal residue" evidence="2">
    <location>
        <position position="1"/>
    </location>
</feature>
<keyword evidence="3" id="KW-1185">Reference proteome</keyword>
<comment type="caution">
    <text evidence="2">The sequence shown here is derived from an EMBL/GenBank/DDBJ whole genome shotgun (WGS) entry which is preliminary data.</text>
</comment>
<protein>
    <submittedName>
        <fullName evidence="2">2454_t:CDS:1</fullName>
    </submittedName>
</protein>
<proteinExistence type="predicted"/>
<name>A0A9N9JHF9_9GLOM</name>
<dbReference type="AlphaFoldDB" id="A0A9N9JHF9"/>